<dbReference type="EC" id="2.7.7.7" evidence="15"/>
<dbReference type="GO" id="GO:0008310">
    <property type="term" value="F:single-stranded DNA 3'-5' DNA exonuclease activity"/>
    <property type="evidence" value="ECO:0007669"/>
    <property type="project" value="UniProtKB-EC"/>
</dbReference>
<comment type="subunit">
    <text evidence="3 15">Heterodimer of a large subunit and a small subunit.</text>
</comment>
<evidence type="ECO:0000256" key="8">
    <source>
        <dbReference type="ARBA" id="ARBA00022801"/>
    </source>
</evidence>
<dbReference type="SUPFAM" id="SSF56300">
    <property type="entry name" value="Metallo-dependent phosphatases"/>
    <property type="match status" value="1"/>
</dbReference>
<dbReference type="Pfam" id="PF04042">
    <property type="entry name" value="DNA_pol_E_B"/>
    <property type="match status" value="1"/>
</dbReference>
<evidence type="ECO:0000256" key="12">
    <source>
        <dbReference type="ARBA" id="ARBA00023268"/>
    </source>
</evidence>
<dbReference type="PANTHER" id="PTHR10416:SF0">
    <property type="entry name" value="DNA POLYMERASE DELTA SUBUNIT 2"/>
    <property type="match status" value="1"/>
</dbReference>
<dbReference type="GO" id="GO:0006308">
    <property type="term" value="P:DNA catabolic process"/>
    <property type="evidence" value="ECO:0007669"/>
    <property type="project" value="UniProtKB-UniRule"/>
</dbReference>
<evidence type="ECO:0000256" key="7">
    <source>
        <dbReference type="ARBA" id="ARBA00022722"/>
    </source>
</evidence>
<evidence type="ECO:0000313" key="21">
    <source>
        <dbReference type="Proteomes" id="UP000590964"/>
    </source>
</evidence>
<dbReference type="AlphaFoldDB" id="A0A7J4KT08"/>
<keyword evidence="9 15" id="KW-0269">Exonuclease</keyword>
<feature type="domain" description="DNA polymerase alpha/delta/epsilon subunit B" evidence="16">
    <location>
        <begin position="239"/>
        <end position="444"/>
    </location>
</feature>
<organism evidence="18 20">
    <name type="scientific">Candidatus Iainarchaeum sp</name>
    <dbReference type="NCBI Taxonomy" id="3101447"/>
    <lineage>
        <taxon>Archaea</taxon>
        <taxon>Candidatus Iainarchaeota</taxon>
        <taxon>Candidatus Iainarchaeia</taxon>
        <taxon>Candidatus Iainarchaeales</taxon>
        <taxon>Candidatus Iainarchaeaceae</taxon>
        <taxon>Candidatus Iainarchaeum</taxon>
    </lineage>
</organism>
<dbReference type="PANTHER" id="PTHR10416">
    <property type="entry name" value="DNA POLYMERASE DELTA SUBUNIT 2"/>
    <property type="match status" value="1"/>
</dbReference>
<evidence type="ECO:0000256" key="1">
    <source>
        <dbReference type="ARBA" id="ARBA00000563"/>
    </source>
</evidence>
<dbReference type="InterPro" id="IPR029052">
    <property type="entry name" value="Metallo-depent_PP-like"/>
</dbReference>
<evidence type="ECO:0000313" key="17">
    <source>
        <dbReference type="EMBL" id="HIH21935.1"/>
    </source>
</evidence>
<evidence type="ECO:0000256" key="14">
    <source>
        <dbReference type="ARBA" id="ARBA00049244"/>
    </source>
</evidence>
<evidence type="ECO:0000256" key="5">
    <source>
        <dbReference type="ARBA" id="ARBA00022695"/>
    </source>
</evidence>
<evidence type="ECO:0000256" key="4">
    <source>
        <dbReference type="ARBA" id="ARBA00022679"/>
    </source>
</evidence>
<protein>
    <recommendedName>
        <fullName evidence="15">DNA polymerase II small subunit</fullName>
        <shortName evidence="15">Pol II</shortName>
        <ecNumber evidence="15">2.7.7.7</ecNumber>
    </recommendedName>
    <alternativeName>
        <fullName evidence="15">Exodeoxyribonuclease small subunit</fullName>
        <ecNumber evidence="15">3.1.11.1</ecNumber>
    </alternativeName>
</protein>
<comment type="catalytic activity">
    <reaction evidence="1 15">
        <text>Exonucleolytic cleavage in the 3'- to 5'-direction to yield nucleoside 5'-phosphates.</text>
        <dbReference type="EC" id="3.1.11.1"/>
    </reaction>
</comment>
<dbReference type="Gene3D" id="3.60.21.50">
    <property type="match status" value="1"/>
</dbReference>
<accession>A0A7J4KT08</accession>
<proteinExistence type="inferred from homology"/>
<keyword evidence="11 15" id="KW-0238">DNA-binding</keyword>
<gene>
    <name evidence="15" type="primary">polB</name>
    <name evidence="17" type="ORF">HA222_04745</name>
    <name evidence="18" type="ORF">HA227_01090</name>
    <name evidence="19" type="ORF">J4478_04930</name>
</gene>
<evidence type="ECO:0000259" key="16">
    <source>
        <dbReference type="Pfam" id="PF04042"/>
    </source>
</evidence>
<comment type="catalytic activity">
    <reaction evidence="14 15">
        <text>DNA(n) + a 2'-deoxyribonucleoside 5'-triphosphate = DNA(n+1) + diphosphate</text>
        <dbReference type="Rhea" id="RHEA:22508"/>
        <dbReference type="Rhea" id="RHEA-COMP:17339"/>
        <dbReference type="Rhea" id="RHEA-COMP:17340"/>
        <dbReference type="ChEBI" id="CHEBI:33019"/>
        <dbReference type="ChEBI" id="CHEBI:61560"/>
        <dbReference type="ChEBI" id="CHEBI:173112"/>
        <dbReference type="EC" id="2.7.7.7"/>
    </reaction>
</comment>
<dbReference type="GO" id="GO:0003677">
    <property type="term" value="F:DNA binding"/>
    <property type="evidence" value="ECO:0007669"/>
    <property type="project" value="UniProtKB-UniRule"/>
</dbReference>
<evidence type="ECO:0000256" key="2">
    <source>
        <dbReference type="ARBA" id="ARBA00006035"/>
    </source>
</evidence>
<comment type="function">
    <text evidence="13 15">Possesses two activities: a DNA synthesis (polymerase) and an exonucleolytic activity that degrades single-stranded DNA in the 3' to 5' direction. Has a template-primer preference which is characteristic of a replicative DNA polymerase.</text>
</comment>
<reference evidence="19" key="2">
    <citation type="submission" date="2021-03" db="EMBL/GenBank/DDBJ databases">
        <authorList>
            <person name="Jaffe A."/>
        </authorList>
    </citation>
    <scope>NUCLEOTIDE SEQUENCE</scope>
    <source>
        <strain evidence="19">RIFCSPLOWO2_01_FULL_43_13</strain>
    </source>
</reference>
<dbReference type="HAMAP" id="MF_00325">
    <property type="entry name" value="DNApol_II_A_arch"/>
    <property type="match status" value="1"/>
</dbReference>
<dbReference type="Proteomes" id="UP000527315">
    <property type="component" value="Unassembled WGS sequence"/>
</dbReference>
<reference evidence="19" key="3">
    <citation type="submission" date="2021-05" db="EMBL/GenBank/DDBJ databases">
        <title>Protein family content uncovers lineage relationships and bacterial pathway maintenance mechanisms in DPANN archaea.</title>
        <authorList>
            <person name="Castelle C.J."/>
            <person name="Meheust R."/>
            <person name="Jaffe A.L."/>
            <person name="Seitz K."/>
            <person name="Gong X."/>
            <person name="Baker B.J."/>
            <person name="Banfield J.F."/>
        </authorList>
    </citation>
    <scope>NUCLEOTIDE SEQUENCE</scope>
    <source>
        <strain evidence="19">RIFCSPLOWO2_01_FULL_43_13</strain>
    </source>
</reference>
<sequence length="500" mass="57012">MQGARQVLDYALQKNTLIDKKAIELLEGRENFTELIDEALSENPSDAVITEERISQLIVRKDTKVSTTLMPSVFVEKGKKRFFRDEYKANYRIMEESDITGKSYSEGKIEDFLAYFRDKFSFLEPMLKKRQGFEPKPLSRIERSAKREIEFIAMVRDKRKSKNGHLLFVLEDMENELPALVLKDDVKLFEKASGIMQDEVLGFKAVKSSNSELVIIKEVIWPDIPARNFKPIKEQLNIACVSDTHVGSKMFLEKEFSKFISWLSGSYGNGKEAEKVSRIKYLTITGDLCDGIGVYPEQIEELAIKDINQQYELFAEFIKQVPESIEVFIIPGNHDAVRRADPQPALGKEFAKELHSLGNIHMLGSPSMVEIEGLKTLLYHGNSMHQINEAVPGMDMKKPNKTMEEMLKRRTLVPTYGLRYPIVPEKKDYLLIREVPDIFITGDMHHNGYSNYKGTLCINAGAWQSTTKLQVQLGHVPTPGISPTIDLQTGKITENLFYQA</sequence>
<dbReference type="InterPro" id="IPR007185">
    <property type="entry name" value="DNA_pol_a/d/e_bsu"/>
</dbReference>
<evidence type="ECO:0000256" key="10">
    <source>
        <dbReference type="ARBA" id="ARBA00022932"/>
    </source>
</evidence>
<dbReference type="GO" id="GO:0042575">
    <property type="term" value="C:DNA polymerase complex"/>
    <property type="evidence" value="ECO:0007669"/>
    <property type="project" value="TreeGrafter"/>
</dbReference>
<evidence type="ECO:0000256" key="11">
    <source>
        <dbReference type="ARBA" id="ARBA00023125"/>
    </source>
</evidence>
<keyword evidence="8 15" id="KW-0378">Hydrolase</keyword>
<evidence type="ECO:0000256" key="6">
    <source>
        <dbReference type="ARBA" id="ARBA00022705"/>
    </source>
</evidence>
<dbReference type="EC" id="3.1.11.1" evidence="15"/>
<keyword evidence="10 15" id="KW-0239">DNA-directed DNA polymerase</keyword>
<evidence type="ECO:0000256" key="13">
    <source>
        <dbReference type="ARBA" id="ARBA00024817"/>
    </source>
</evidence>
<dbReference type="NCBIfam" id="NF003118">
    <property type="entry name" value="PRK04036.1-3"/>
    <property type="match status" value="1"/>
</dbReference>
<reference evidence="18 21" key="1">
    <citation type="journal article" date="2020" name="bioRxiv">
        <title>A rank-normalized archaeal taxonomy based on genome phylogeny resolves widespread incomplete and uneven classifications.</title>
        <authorList>
            <person name="Rinke C."/>
            <person name="Chuvochina M."/>
            <person name="Mussig A.J."/>
            <person name="Chaumeil P.-A."/>
            <person name="Waite D.W."/>
            <person name="Whitman W.B."/>
            <person name="Parks D.H."/>
            <person name="Hugenholtz P."/>
        </authorList>
    </citation>
    <scope>NUCLEOTIDE SEQUENCE</scope>
    <source>
        <strain evidence="18">UBA10036</strain>
    </source>
</reference>
<evidence type="ECO:0000313" key="19">
    <source>
        <dbReference type="EMBL" id="MBS3058714.1"/>
    </source>
</evidence>
<dbReference type="EMBL" id="DUFJ01000028">
    <property type="protein sequence ID" value="HIH32824.1"/>
    <property type="molecule type" value="Genomic_DNA"/>
</dbReference>
<evidence type="ECO:0000313" key="20">
    <source>
        <dbReference type="Proteomes" id="UP000527315"/>
    </source>
</evidence>
<comment type="caution">
    <text evidence="18">The sequence shown here is derived from an EMBL/GenBank/DDBJ whole genome shotgun (WGS) entry which is preliminary data.</text>
</comment>
<dbReference type="Proteomes" id="UP000680185">
    <property type="component" value="Unassembled WGS sequence"/>
</dbReference>
<dbReference type="EMBL" id="JAGVWB010000033">
    <property type="protein sequence ID" value="MBS3058714.1"/>
    <property type="molecule type" value="Genomic_DNA"/>
</dbReference>
<comment type="similarity">
    <text evidence="2 15">Belongs to the DNA polymerase delta/II small subunit family.</text>
</comment>
<keyword evidence="5 15" id="KW-0548">Nucleotidyltransferase</keyword>
<evidence type="ECO:0000256" key="9">
    <source>
        <dbReference type="ARBA" id="ARBA00022839"/>
    </source>
</evidence>
<keyword evidence="7 15" id="KW-0540">Nuclease</keyword>
<name>A0A7J4KT08_9ARCH</name>
<dbReference type="GO" id="GO:0006271">
    <property type="term" value="P:DNA strand elongation involved in DNA replication"/>
    <property type="evidence" value="ECO:0007669"/>
    <property type="project" value="TreeGrafter"/>
</dbReference>
<keyword evidence="12 15" id="KW-0511">Multifunctional enzyme</keyword>
<dbReference type="Proteomes" id="UP000590964">
    <property type="component" value="Unassembled WGS sequence"/>
</dbReference>
<dbReference type="InterPro" id="IPR011149">
    <property type="entry name" value="Pol2_small_arc"/>
</dbReference>
<dbReference type="PIRSF" id="PIRSF000803">
    <property type="entry name" value="Arc_Pol2_small"/>
    <property type="match status" value="1"/>
</dbReference>
<dbReference type="InterPro" id="IPR024826">
    <property type="entry name" value="DNA_pol_delta/II_ssu"/>
</dbReference>
<keyword evidence="6 15" id="KW-0235">DNA replication</keyword>
<evidence type="ECO:0000256" key="3">
    <source>
        <dbReference type="ARBA" id="ARBA00011315"/>
    </source>
</evidence>
<dbReference type="EMBL" id="DUFW01000083">
    <property type="protein sequence ID" value="HIH21935.1"/>
    <property type="molecule type" value="Genomic_DNA"/>
</dbReference>
<keyword evidence="4 15" id="KW-0808">Transferase</keyword>
<evidence type="ECO:0000313" key="18">
    <source>
        <dbReference type="EMBL" id="HIH32824.1"/>
    </source>
</evidence>
<dbReference type="GO" id="GO:0003887">
    <property type="term" value="F:DNA-directed DNA polymerase activity"/>
    <property type="evidence" value="ECO:0007669"/>
    <property type="project" value="UniProtKB-UniRule"/>
</dbReference>
<evidence type="ECO:0000256" key="15">
    <source>
        <dbReference type="HAMAP-Rule" id="MF_00325"/>
    </source>
</evidence>